<accession>A0A0U2ZEJ3</accession>
<dbReference type="Gene3D" id="3.40.50.2300">
    <property type="match status" value="1"/>
</dbReference>
<dbReference type="EMBL" id="CP013650">
    <property type="protein sequence ID" value="ALS97543.1"/>
    <property type="molecule type" value="Genomic_DNA"/>
</dbReference>
<dbReference type="Proteomes" id="UP000068447">
    <property type="component" value="Chromosome"/>
</dbReference>
<dbReference type="SMART" id="SM00448">
    <property type="entry name" value="REC"/>
    <property type="match status" value="1"/>
</dbReference>
<reference evidence="5 6" key="1">
    <citation type="submission" date="2015-12" db="EMBL/GenBank/DDBJ databases">
        <title>Complete genome of Lacimicrobium alkaliphilum KCTC 32984.</title>
        <authorList>
            <person name="Kim S.-G."/>
            <person name="Lee Y.-J."/>
        </authorList>
    </citation>
    <scope>NUCLEOTIDE SEQUENCE [LARGE SCALE GENOMIC DNA]</scope>
    <source>
        <strain evidence="5 6">YelD216</strain>
    </source>
</reference>
<feature type="domain" description="Response regulatory" evidence="3">
    <location>
        <begin position="3"/>
        <end position="114"/>
    </location>
</feature>
<dbReference type="GO" id="GO:0000156">
    <property type="term" value="F:phosphorelay response regulator activity"/>
    <property type="evidence" value="ECO:0007669"/>
    <property type="project" value="InterPro"/>
</dbReference>
<protein>
    <submittedName>
        <fullName evidence="5">LytT family transcriptional regulator</fullName>
    </submittedName>
</protein>
<evidence type="ECO:0000259" key="3">
    <source>
        <dbReference type="PROSITE" id="PS50110"/>
    </source>
</evidence>
<dbReference type="STRING" id="1526571.AT746_04170"/>
<evidence type="ECO:0000313" key="5">
    <source>
        <dbReference type="EMBL" id="ALS97543.1"/>
    </source>
</evidence>
<feature type="modified residue" description="4-aspartylphosphate" evidence="2">
    <location>
        <position position="54"/>
    </location>
</feature>
<dbReference type="InterPro" id="IPR001789">
    <property type="entry name" value="Sig_transdc_resp-reg_receiver"/>
</dbReference>
<dbReference type="RefSeq" id="WP_062476840.1">
    <property type="nucleotide sequence ID" value="NZ_CP013650.1"/>
</dbReference>
<dbReference type="OrthoDB" id="236568at2"/>
<gene>
    <name evidence="5" type="ORF">AT746_04170</name>
</gene>
<dbReference type="GO" id="GO:0003677">
    <property type="term" value="F:DNA binding"/>
    <property type="evidence" value="ECO:0007669"/>
    <property type="project" value="InterPro"/>
</dbReference>
<keyword evidence="6" id="KW-1185">Reference proteome</keyword>
<dbReference type="KEGG" id="lal:AT746_04170"/>
<organism evidence="5 6">
    <name type="scientific">Lacimicrobium alkaliphilum</name>
    <dbReference type="NCBI Taxonomy" id="1526571"/>
    <lineage>
        <taxon>Bacteria</taxon>
        <taxon>Pseudomonadati</taxon>
        <taxon>Pseudomonadota</taxon>
        <taxon>Gammaproteobacteria</taxon>
        <taxon>Alteromonadales</taxon>
        <taxon>Alteromonadaceae</taxon>
        <taxon>Lacimicrobium</taxon>
    </lineage>
</organism>
<dbReference type="InterPro" id="IPR011006">
    <property type="entry name" value="CheY-like_superfamily"/>
</dbReference>
<dbReference type="AlphaFoldDB" id="A0A0U2ZEJ3"/>
<sequence length="251" mass="28931">MIKVLIADDETLARKTIALLLKDQQDIGEVLQAADGNQALSLYQAEKPELIFLDIQMPGLTGIQLAEKVDPQCVIIFVTAYDQYAITAFELNAIDYLLKPYDDERFYRALDKARARLREHEFGDYRQIGQLIRHMLDEQHRQYKSRLVIKDPGRIRLVEVEQIDFILGAGNYAEVHLFDGKSVLHRETLTSLEQQLDPSIFVRIHRSSIVRRSSICELRPNEKGDYTVILKSGQQLTLSRRNKHKLDELLG</sequence>
<proteinExistence type="predicted"/>
<evidence type="ECO:0000256" key="2">
    <source>
        <dbReference type="PROSITE-ProRule" id="PRU00169"/>
    </source>
</evidence>
<evidence type="ECO:0000259" key="4">
    <source>
        <dbReference type="PROSITE" id="PS50930"/>
    </source>
</evidence>
<dbReference type="SMART" id="SM00850">
    <property type="entry name" value="LytTR"/>
    <property type="match status" value="1"/>
</dbReference>
<dbReference type="SUPFAM" id="SSF52172">
    <property type="entry name" value="CheY-like"/>
    <property type="match status" value="1"/>
</dbReference>
<dbReference type="PANTHER" id="PTHR37299:SF1">
    <property type="entry name" value="STAGE 0 SPORULATION PROTEIN A HOMOLOG"/>
    <property type="match status" value="1"/>
</dbReference>
<dbReference type="InterPro" id="IPR007492">
    <property type="entry name" value="LytTR_DNA-bd_dom"/>
</dbReference>
<dbReference type="PANTHER" id="PTHR37299">
    <property type="entry name" value="TRANSCRIPTIONAL REGULATOR-RELATED"/>
    <property type="match status" value="1"/>
</dbReference>
<dbReference type="Pfam" id="PF04397">
    <property type="entry name" value="LytTR"/>
    <property type="match status" value="1"/>
</dbReference>
<name>A0A0U2ZEJ3_9ALTE</name>
<dbReference type="PROSITE" id="PS50930">
    <property type="entry name" value="HTH_LYTTR"/>
    <property type="match status" value="1"/>
</dbReference>
<dbReference type="PROSITE" id="PS50110">
    <property type="entry name" value="RESPONSE_REGULATORY"/>
    <property type="match status" value="1"/>
</dbReference>
<evidence type="ECO:0000256" key="1">
    <source>
        <dbReference type="ARBA" id="ARBA00023012"/>
    </source>
</evidence>
<dbReference type="Pfam" id="PF00072">
    <property type="entry name" value="Response_reg"/>
    <property type="match status" value="1"/>
</dbReference>
<dbReference type="Gene3D" id="2.40.50.1020">
    <property type="entry name" value="LytTr DNA-binding domain"/>
    <property type="match status" value="1"/>
</dbReference>
<keyword evidence="1" id="KW-0902">Two-component regulatory system</keyword>
<feature type="domain" description="HTH LytTR-type" evidence="4">
    <location>
        <begin position="147"/>
        <end position="251"/>
    </location>
</feature>
<keyword evidence="2" id="KW-0597">Phosphoprotein</keyword>
<evidence type="ECO:0000313" key="6">
    <source>
        <dbReference type="Proteomes" id="UP000068447"/>
    </source>
</evidence>
<dbReference type="InterPro" id="IPR046947">
    <property type="entry name" value="LytR-like"/>
</dbReference>